<evidence type="ECO:0000256" key="1">
    <source>
        <dbReference type="SAM" id="Phobius"/>
    </source>
</evidence>
<dbReference type="Proteomes" id="UP001597124">
    <property type="component" value="Unassembled WGS sequence"/>
</dbReference>
<dbReference type="InterPro" id="IPR018638">
    <property type="entry name" value="DUF2061_membrane"/>
</dbReference>
<dbReference type="Pfam" id="PF09834">
    <property type="entry name" value="DUF2061"/>
    <property type="match status" value="1"/>
</dbReference>
<comment type="caution">
    <text evidence="3">The sequence shown here is derived from an EMBL/GenBank/DDBJ whole genome shotgun (WGS) entry which is preliminary data.</text>
</comment>
<accession>A0ABW3C0Z5</accession>
<keyword evidence="1" id="KW-1133">Transmembrane helix</keyword>
<organism evidence="3 4">
    <name type="scientific">Sphingosinicella xenopeptidilytica</name>
    <dbReference type="NCBI Taxonomy" id="364098"/>
    <lineage>
        <taxon>Bacteria</taxon>
        <taxon>Pseudomonadati</taxon>
        <taxon>Pseudomonadota</taxon>
        <taxon>Alphaproteobacteria</taxon>
        <taxon>Sphingomonadales</taxon>
        <taxon>Sphingosinicellaceae</taxon>
        <taxon>Sphingosinicella</taxon>
    </lineage>
</organism>
<keyword evidence="4" id="KW-1185">Reference proteome</keyword>
<sequence length="71" mass="7509">MSRDLAKTGTYLALHLTIGFTVAYLLTGSVAVASGIALIEPMVNAVAFFFHEKAWATVPLRSGHFRASAAA</sequence>
<dbReference type="RefSeq" id="WP_381486821.1">
    <property type="nucleotide sequence ID" value="NZ_JBHTIK010000002.1"/>
</dbReference>
<evidence type="ECO:0000313" key="3">
    <source>
        <dbReference type="EMBL" id="MFD0847575.1"/>
    </source>
</evidence>
<keyword evidence="1" id="KW-0812">Transmembrane</keyword>
<proteinExistence type="predicted"/>
<reference evidence="4" key="1">
    <citation type="journal article" date="2019" name="Int. J. Syst. Evol. Microbiol.">
        <title>The Global Catalogue of Microorganisms (GCM) 10K type strain sequencing project: providing services to taxonomists for standard genome sequencing and annotation.</title>
        <authorList>
            <consortium name="The Broad Institute Genomics Platform"/>
            <consortium name="The Broad Institute Genome Sequencing Center for Infectious Disease"/>
            <person name="Wu L."/>
            <person name="Ma J."/>
        </authorList>
    </citation>
    <scope>NUCLEOTIDE SEQUENCE [LARGE SCALE GENOMIC DNA]</scope>
    <source>
        <strain evidence="4">CCUG 52537</strain>
    </source>
</reference>
<feature type="domain" description="DUF2061" evidence="2">
    <location>
        <begin position="5"/>
        <end position="56"/>
    </location>
</feature>
<feature type="transmembrane region" description="Helical" evidence="1">
    <location>
        <begin position="12"/>
        <end position="39"/>
    </location>
</feature>
<keyword evidence="1" id="KW-0472">Membrane</keyword>
<dbReference type="EMBL" id="JBHTIK010000002">
    <property type="protein sequence ID" value="MFD0847575.1"/>
    <property type="molecule type" value="Genomic_DNA"/>
</dbReference>
<protein>
    <submittedName>
        <fullName evidence="3">DUF2061 domain-containing protein</fullName>
    </submittedName>
</protein>
<gene>
    <name evidence="3" type="ORF">ACFQ00_04505</name>
</gene>
<evidence type="ECO:0000259" key="2">
    <source>
        <dbReference type="Pfam" id="PF09834"/>
    </source>
</evidence>
<evidence type="ECO:0000313" key="4">
    <source>
        <dbReference type="Proteomes" id="UP001597124"/>
    </source>
</evidence>
<name>A0ABW3C0Z5_SPHXN</name>